<evidence type="ECO:0000256" key="4">
    <source>
        <dbReference type="ARBA" id="ARBA00023163"/>
    </source>
</evidence>
<dbReference type="EMBL" id="LSDD01000095">
    <property type="protein sequence ID" value="KXB64697.1"/>
    <property type="molecule type" value="Genomic_DNA"/>
</dbReference>
<keyword evidence="1" id="KW-0678">Repressor</keyword>
<dbReference type="InterPro" id="IPR050313">
    <property type="entry name" value="Carb_Metab_HTH_regulators"/>
</dbReference>
<dbReference type="AlphaFoldDB" id="A0A134AAG3"/>
<dbReference type="Proteomes" id="UP000070483">
    <property type="component" value="Unassembled WGS sequence"/>
</dbReference>
<proteinExistence type="predicted"/>
<dbReference type="RefSeq" id="WP_060918039.1">
    <property type="nucleotide sequence ID" value="NZ_KQ960077.1"/>
</dbReference>
<keyword evidence="3" id="KW-0238">DNA-binding</keyword>
<evidence type="ECO:0000313" key="7">
    <source>
        <dbReference type="Proteomes" id="UP000070483"/>
    </source>
</evidence>
<evidence type="ECO:0000256" key="1">
    <source>
        <dbReference type="ARBA" id="ARBA00022491"/>
    </source>
</evidence>
<dbReference type="InterPro" id="IPR018356">
    <property type="entry name" value="Tscrpt_reg_HTH_DeoR_CS"/>
</dbReference>
<dbReference type="Pfam" id="PF08220">
    <property type="entry name" value="HTH_DeoR"/>
    <property type="match status" value="1"/>
</dbReference>
<keyword evidence="4" id="KW-0804">Transcription</keyword>
<organism evidence="6 7">
    <name type="scientific">Leptotrichia wadei</name>
    <dbReference type="NCBI Taxonomy" id="157687"/>
    <lineage>
        <taxon>Bacteria</taxon>
        <taxon>Fusobacteriati</taxon>
        <taxon>Fusobacteriota</taxon>
        <taxon>Fusobacteriia</taxon>
        <taxon>Fusobacteriales</taxon>
        <taxon>Leptotrichiaceae</taxon>
        <taxon>Leptotrichia</taxon>
    </lineage>
</organism>
<dbReference type="GO" id="GO:0003700">
    <property type="term" value="F:DNA-binding transcription factor activity"/>
    <property type="evidence" value="ECO:0007669"/>
    <property type="project" value="InterPro"/>
</dbReference>
<keyword evidence="7" id="KW-1185">Reference proteome</keyword>
<reference evidence="7" key="1">
    <citation type="submission" date="2016-01" db="EMBL/GenBank/DDBJ databases">
        <authorList>
            <person name="Mitreva M."/>
            <person name="Pepin K.H."/>
            <person name="Mihindukulasuriya K.A."/>
            <person name="Fulton R."/>
            <person name="Fronick C."/>
            <person name="O'Laughlin M."/>
            <person name="Miner T."/>
            <person name="Herter B."/>
            <person name="Rosa B.A."/>
            <person name="Cordes M."/>
            <person name="Tomlinson C."/>
            <person name="Wollam A."/>
            <person name="Palsikar V.B."/>
            <person name="Mardis E.R."/>
            <person name="Wilson R.K."/>
        </authorList>
    </citation>
    <scope>NUCLEOTIDE SEQUENCE [LARGE SCALE GENOMIC DNA]</scope>
    <source>
        <strain evidence="7">KA00185</strain>
    </source>
</reference>
<dbReference type="PRINTS" id="PR00037">
    <property type="entry name" value="HTHLACR"/>
</dbReference>
<feature type="domain" description="HTH deoR-type" evidence="5">
    <location>
        <begin position="4"/>
        <end position="59"/>
    </location>
</feature>
<evidence type="ECO:0000259" key="5">
    <source>
        <dbReference type="PROSITE" id="PS51000"/>
    </source>
</evidence>
<dbReference type="PATRIC" id="fig|157687.3.peg.1331"/>
<dbReference type="Gene3D" id="1.10.10.10">
    <property type="entry name" value="Winged helix-like DNA-binding domain superfamily/Winged helix DNA-binding domain"/>
    <property type="match status" value="1"/>
</dbReference>
<gene>
    <name evidence="6" type="ORF">HMPREF3180_01336</name>
</gene>
<dbReference type="InterPro" id="IPR036388">
    <property type="entry name" value="WH-like_DNA-bd_sf"/>
</dbReference>
<dbReference type="OrthoDB" id="9797223at2"/>
<dbReference type="Gene3D" id="3.40.50.1360">
    <property type="match status" value="1"/>
</dbReference>
<dbReference type="SUPFAM" id="SSF100950">
    <property type="entry name" value="NagB/RpiA/CoA transferase-like"/>
    <property type="match status" value="1"/>
</dbReference>
<evidence type="ECO:0000256" key="3">
    <source>
        <dbReference type="ARBA" id="ARBA00023125"/>
    </source>
</evidence>
<protein>
    <submittedName>
        <fullName evidence="6">Transcriptional regulator, DeoR family</fullName>
    </submittedName>
</protein>
<keyword evidence="2" id="KW-0805">Transcription regulation</keyword>
<dbReference type="PROSITE" id="PS51000">
    <property type="entry name" value="HTH_DEOR_2"/>
    <property type="match status" value="1"/>
</dbReference>
<name>A0A134AAG3_9FUSO</name>
<evidence type="ECO:0000313" key="6">
    <source>
        <dbReference type="EMBL" id="KXB64697.1"/>
    </source>
</evidence>
<dbReference type="SMART" id="SM00420">
    <property type="entry name" value="HTH_DEOR"/>
    <property type="match status" value="1"/>
</dbReference>
<dbReference type="PANTHER" id="PTHR30363:SF4">
    <property type="entry name" value="GLYCEROL-3-PHOSPHATE REGULON REPRESSOR"/>
    <property type="match status" value="1"/>
</dbReference>
<dbReference type="InterPro" id="IPR036390">
    <property type="entry name" value="WH_DNA-bd_sf"/>
</dbReference>
<dbReference type="SMART" id="SM01134">
    <property type="entry name" value="DeoRC"/>
    <property type="match status" value="1"/>
</dbReference>
<dbReference type="PANTHER" id="PTHR30363">
    <property type="entry name" value="HTH-TYPE TRANSCRIPTIONAL REGULATOR SRLR-RELATED"/>
    <property type="match status" value="1"/>
</dbReference>
<dbReference type="Pfam" id="PF00455">
    <property type="entry name" value="DeoRC"/>
    <property type="match status" value="1"/>
</dbReference>
<dbReference type="InterPro" id="IPR037171">
    <property type="entry name" value="NagB/RpiA_transferase-like"/>
</dbReference>
<sequence length="252" mass="28948">MLNKNKRLEAITKIIEEKGTVRVSEIVTSLNVSDMTVRRDFTELEELGILKRTHGGAKSKNTFQYKELSHEDKYVLNIEKKREIALKAVKLLEEGDTIFLGPGTTVELMAKEISLKSLRVLTNCLPIFEILSEKKSETFNVFLVGGEFRKITKSFVGEIANMTLKNMNFNKMFFSCNAIKENDIMTSTFEESYTQEIVLNNSEEKYLLADDSKIEKIDFINFYTLDKLTGIVINDTEKEILNKIEKYVNLVI</sequence>
<dbReference type="SUPFAM" id="SSF46785">
    <property type="entry name" value="Winged helix' DNA-binding domain"/>
    <property type="match status" value="1"/>
</dbReference>
<accession>A0A134AAG3</accession>
<dbReference type="InterPro" id="IPR014036">
    <property type="entry name" value="DeoR-like_C"/>
</dbReference>
<dbReference type="InterPro" id="IPR001034">
    <property type="entry name" value="DeoR_HTH"/>
</dbReference>
<dbReference type="PROSITE" id="PS00894">
    <property type="entry name" value="HTH_DEOR_1"/>
    <property type="match status" value="1"/>
</dbReference>
<comment type="caution">
    <text evidence="6">The sequence shown here is derived from an EMBL/GenBank/DDBJ whole genome shotgun (WGS) entry which is preliminary data.</text>
</comment>
<dbReference type="STRING" id="157687.HMPREF3180_01336"/>
<dbReference type="GO" id="GO:0003677">
    <property type="term" value="F:DNA binding"/>
    <property type="evidence" value="ECO:0007669"/>
    <property type="project" value="UniProtKB-KW"/>
</dbReference>
<evidence type="ECO:0000256" key="2">
    <source>
        <dbReference type="ARBA" id="ARBA00023015"/>
    </source>
</evidence>